<dbReference type="PANTHER" id="PTHR23417">
    <property type="entry name" value="3-DEOXY-D-MANNO-OCTULOSONIC-ACID TRANSFERASE/TRNA GUANINE-N 7 - -METHYLTRANSFERASE"/>
    <property type="match status" value="1"/>
</dbReference>
<dbReference type="CDD" id="cd02440">
    <property type="entry name" value="AdoMet_MTases"/>
    <property type="match status" value="1"/>
</dbReference>
<dbReference type="GO" id="GO:0000049">
    <property type="term" value="F:tRNA binding"/>
    <property type="evidence" value="ECO:0007669"/>
    <property type="project" value="UniProtKB-UniRule"/>
</dbReference>
<comment type="function">
    <text evidence="9">Catalyzes the formation of N(7)-methylguanine at position 46 (m7G46) in tRNA.</text>
</comment>
<comment type="pathway">
    <text evidence="9">tRNA modification; N(7)-methylguanine-tRNA biosynthesis.</text>
</comment>
<dbReference type="UniPathway" id="UPA00989"/>
<protein>
    <recommendedName>
        <fullName evidence="9">tRNA (guanine-N(7)-)-methyltransferase</fullName>
        <ecNumber evidence="9">2.1.1.33</ecNumber>
    </recommendedName>
    <alternativeName>
        <fullName evidence="9">Transfer RNA methyltransferase 8</fullName>
    </alternativeName>
    <alternativeName>
        <fullName evidence="9">tRNA (guanine(46)-N(7))-methyltransferase</fullName>
    </alternativeName>
    <alternativeName>
        <fullName evidence="9">tRNA(m7G46)-methyltransferase</fullName>
    </alternativeName>
</protein>
<feature type="active site" evidence="9">
    <location>
        <position position="123"/>
    </location>
</feature>
<keyword evidence="4 9" id="KW-0808">Transferase</keyword>
<reference evidence="11" key="1">
    <citation type="submission" date="2013-02" db="EMBL/GenBank/DDBJ databases">
        <authorList>
            <consortium name="The Broad Institute Genome Sequencing Platform"/>
            <person name="Cuomo C."/>
            <person name="Becnel J."/>
            <person name="Sanscrainte N."/>
            <person name="Walker B."/>
            <person name="Young S.K."/>
            <person name="Zeng Q."/>
            <person name="Gargeya S."/>
            <person name="Fitzgerald M."/>
            <person name="Haas B."/>
            <person name="Abouelleil A."/>
            <person name="Alvarado L."/>
            <person name="Arachchi H.M."/>
            <person name="Berlin A.M."/>
            <person name="Chapman S.B."/>
            <person name="Dewar J."/>
            <person name="Goldberg J."/>
            <person name="Griggs A."/>
            <person name="Gujja S."/>
            <person name="Hansen M."/>
            <person name="Howarth C."/>
            <person name="Imamovic A."/>
            <person name="Larimer J."/>
            <person name="McCowan C."/>
            <person name="Murphy C."/>
            <person name="Neiman D."/>
            <person name="Pearson M."/>
            <person name="Priest M."/>
            <person name="Roberts A."/>
            <person name="Saif S."/>
            <person name="Shea T."/>
            <person name="Sisk P."/>
            <person name="Sykes S."/>
            <person name="Wortman J."/>
            <person name="Nusbaum C."/>
            <person name="Birren B."/>
        </authorList>
    </citation>
    <scope>NUCLEOTIDE SEQUENCE [LARGE SCALE GENOMIC DNA]</scope>
    <source>
        <strain evidence="11">PRA339</strain>
    </source>
</reference>
<keyword evidence="6 9" id="KW-0819">tRNA processing</keyword>
<dbReference type="InterPro" id="IPR025763">
    <property type="entry name" value="Trm8_euk"/>
</dbReference>
<feature type="binding site" evidence="9">
    <location>
        <position position="120"/>
    </location>
    <ligand>
        <name>S-adenosyl-L-methionine</name>
        <dbReference type="ChEBI" id="CHEBI:59789"/>
    </ligand>
</feature>
<dbReference type="STRING" id="1288291.A0A059EXU1"/>
<dbReference type="PANTHER" id="PTHR23417:SF16">
    <property type="entry name" value="TRNA (GUANINE-N(7)-)-METHYLTRANSFERASE"/>
    <property type="match status" value="1"/>
</dbReference>
<dbReference type="OrthoDB" id="47276at2759"/>
<dbReference type="InterPro" id="IPR029063">
    <property type="entry name" value="SAM-dependent_MTases_sf"/>
</dbReference>
<evidence type="ECO:0000256" key="9">
    <source>
        <dbReference type="HAMAP-Rule" id="MF_03055"/>
    </source>
</evidence>
<comment type="catalytic activity">
    <reaction evidence="1 9">
        <text>guanosine(46) in tRNA + S-adenosyl-L-methionine = N(7)-methylguanosine(46) in tRNA + S-adenosyl-L-homocysteine</text>
        <dbReference type="Rhea" id="RHEA:42708"/>
        <dbReference type="Rhea" id="RHEA-COMP:10188"/>
        <dbReference type="Rhea" id="RHEA-COMP:10189"/>
        <dbReference type="ChEBI" id="CHEBI:57856"/>
        <dbReference type="ChEBI" id="CHEBI:59789"/>
        <dbReference type="ChEBI" id="CHEBI:74269"/>
        <dbReference type="ChEBI" id="CHEBI:74480"/>
        <dbReference type="EC" id="2.1.1.33"/>
    </reaction>
</comment>
<dbReference type="AlphaFoldDB" id="A0A059EXU1"/>
<evidence type="ECO:0000256" key="6">
    <source>
        <dbReference type="ARBA" id="ARBA00022694"/>
    </source>
</evidence>
<dbReference type="VEuPathDB" id="MicrosporidiaDB:H312_02923"/>
<dbReference type="GO" id="GO:0043527">
    <property type="term" value="C:tRNA methyltransferase complex"/>
    <property type="evidence" value="ECO:0007669"/>
    <property type="project" value="TreeGrafter"/>
</dbReference>
<evidence type="ECO:0000313" key="11">
    <source>
        <dbReference type="Proteomes" id="UP000030655"/>
    </source>
</evidence>
<comment type="caution">
    <text evidence="9">Lacks conserved residue(s) required for the propagation of feature annotation.</text>
</comment>
<gene>
    <name evidence="9" type="primary">TRM8</name>
    <name evidence="10" type="ORF">H312_02923</name>
</gene>
<comment type="subcellular location">
    <subcellularLocation>
        <location evidence="9">Nucleus</location>
    </subcellularLocation>
</comment>
<accession>A0A059EXU1</accession>
<dbReference type="PROSITE" id="PS51625">
    <property type="entry name" value="SAM_MT_TRMB"/>
    <property type="match status" value="1"/>
</dbReference>
<evidence type="ECO:0000256" key="8">
    <source>
        <dbReference type="ARBA" id="ARBA00023242"/>
    </source>
</evidence>
<keyword evidence="2 9" id="KW-0820">tRNA-binding</keyword>
<dbReference type="Proteomes" id="UP000030655">
    <property type="component" value="Unassembled WGS sequence"/>
</dbReference>
<comment type="similarity">
    <text evidence="9">Belongs to the class I-like SAM-binding methyltransferase superfamily. TrmB family.</text>
</comment>
<dbReference type="InterPro" id="IPR003358">
    <property type="entry name" value="tRNA_(Gua-N-7)_MeTrfase_Trmb"/>
</dbReference>
<dbReference type="HOGENOM" id="CLU_050910_3_0_1"/>
<reference evidence="10 11" key="2">
    <citation type="submission" date="2014-03" db="EMBL/GenBank/DDBJ databases">
        <title>The Genome Sequence of Anncaliia algerae insect isolate PRA339.</title>
        <authorList>
            <consortium name="The Broad Institute Genome Sequencing Platform"/>
            <consortium name="The Broad Institute Genome Sequencing Center for Infectious Disease"/>
            <person name="Cuomo C."/>
            <person name="Becnel J."/>
            <person name="Sanscrainte N."/>
            <person name="Walker B."/>
            <person name="Young S.K."/>
            <person name="Zeng Q."/>
            <person name="Gargeya S."/>
            <person name="Fitzgerald M."/>
            <person name="Haas B."/>
            <person name="Abouelleil A."/>
            <person name="Alvarado L."/>
            <person name="Arachchi H.M."/>
            <person name="Berlin A.M."/>
            <person name="Chapman S.B."/>
            <person name="Dewar J."/>
            <person name="Goldberg J."/>
            <person name="Griggs A."/>
            <person name="Gujja S."/>
            <person name="Hansen M."/>
            <person name="Howarth C."/>
            <person name="Imamovic A."/>
            <person name="Larimer J."/>
            <person name="McCowan C."/>
            <person name="Murphy C."/>
            <person name="Neiman D."/>
            <person name="Pearson M."/>
            <person name="Priest M."/>
            <person name="Roberts A."/>
            <person name="Saif S."/>
            <person name="Shea T."/>
            <person name="Sisk P."/>
            <person name="Sykes S."/>
            <person name="Wortman J."/>
            <person name="Nusbaum C."/>
            <person name="Birren B."/>
        </authorList>
    </citation>
    <scope>NUCLEOTIDE SEQUENCE [LARGE SCALE GENOMIC DNA]</scope>
    <source>
        <strain evidence="10 11">PRA339</strain>
    </source>
</reference>
<dbReference type="HAMAP" id="MF_03055">
    <property type="entry name" value="tRNA_methyltr_TrmB_euk"/>
    <property type="match status" value="1"/>
</dbReference>
<keyword evidence="8 9" id="KW-0539">Nucleus</keyword>
<evidence type="ECO:0000256" key="4">
    <source>
        <dbReference type="ARBA" id="ARBA00022679"/>
    </source>
</evidence>
<keyword evidence="7 9" id="KW-0694">RNA-binding</keyword>
<evidence type="ECO:0000256" key="2">
    <source>
        <dbReference type="ARBA" id="ARBA00022555"/>
    </source>
</evidence>
<dbReference type="GO" id="GO:0005634">
    <property type="term" value="C:nucleus"/>
    <property type="evidence" value="ECO:0007669"/>
    <property type="project" value="UniProtKB-SubCell"/>
</dbReference>
<keyword evidence="11" id="KW-1185">Reference proteome</keyword>
<evidence type="ECO:0000256" key="3">
    <source>
        <dbReference type="ARBA" id="ARBA00022603"/>
    </source>
</evidence>
<keyword evidence="5 9" id="KW-0949">S-adenosyl-L-methionine</keyword>
<organism evidence="10 11">
    <name type="scientific">Anncaliia algerae PRA339</name>
    <dbReference type="NCBI Taxonomy" id="1288291"/>
    <lineage>
        <taxon>Eukaryota</taxon>
        <taxon>Fungi</taxon>
        <taxon>Fungi incertae sedis</taxon>
        <taxon>Microsporidia</taxon>
        <taxon>Tubulinosematoidea</taxon>
        <taxon>Tubulinosematidae</taxon>
        <taxon>Anncaliia</taxon>
    </lineage>
</organism>
<keyword evidence="3 9" id="KW-0489">Methyltransferase</keyword>
<dbReference type="EC" id="2.1.1.33" evidence="9"/>
<dbReference type="Pfam" id="PF02390">
    <property type="entry name" value="Methyltransf_4"/>
    <property type="match status" value="1"/>
</dbReference>
<feature type="binding site" evidence="9">
    <location>
        <position position="50"/>
    </location>
    <ligand>
        <name>S-adenosyl-L-methionine</name>
        <dbReference type="ChEBI" id="CHEBI:59789"/>
    </ligand>
</feature>
<evidence type="ECO:0000256" key="5">
    <source>
        <dbReference type="ARBA" id="ARBA00022691"/>
    </source>
</evidence>
<feature type="binding site" evidence="9">
    <location>
        <begin position="100"/>
        <end position="101"/>
    </location>
    <ligand>
        <name>S-adenosyl-L-methionine</name>
        <dbReference type="ChEBI" id="CHEBI:59789"/>
    </ligand>
</feature>
<dbReference type="EMBL" id="KK365240">
    <property type="protein sequence ID" value="KCZ79682.1"/>
    <property type="molecule type" value="Genomic_DNA"/>
</dbReference>
<evidence type="ECO:0000313" key="10">
    <source>
        <dbReference type="EMBL" id="KCZ79682.1"/>
    </source>
</evidence>
<name>A0A059EXU1_9MICR</name>
<comment type="subunit">
    <text evidence="9">Forms a complex with TRM82.</text>
</comment>
<sequence>MEAPKKKDFRPRAHANPFRDILIEIPKNSNELNWSTHFKSGKQPDFLDIGCGYGKFSIELSKKYEDKNICGLEIRESVAEFVKKKIESEGITNLCVFHTNAMIFLPNYIFKESIEKIFILFPDPHFKKKKQKARIVSYQTTHIFDYLLKDNGRVYISTDIEDLFMHMCAAFENNIFFKQMSDDECLKDDIYELTYTRTNESMRAAVKTGKTFKAIFQKININ</sequence>
<evidence type="ECO:0000256" key="7">
    <source>
        <dbReference type="ARBA" id="ARBA00022884"/>
    </source>
</evidence>
<dbReference type="Gene3D" id="3.40.50.150">
    <property type="entry name" value="Vaccinia Virus protein VP39"/>
    <property type="match status" value="1"/>
</dbReference>
<evidence type="ECO:0000256" key="1">
    <source>
        <dbReference type="ARBA" id="ARBA00000142"/>
    </source>
</evidence>
<dbReference type="NCBIfam" id="TIGR00091">
    <property type="entry name" value="tRNA (guanosine(46)-N7)-methyltransferase TrmB"/>
    <property type="match status" value="1"/>
</dbReference>
<dbReference type="GO" id="GO:0008176">
    <property type="term" value="F:tRNA (guanine(46)-N7)-methyltransferase activity"/>
    <property type="evidence" value="ECO:0007669"/>
    <property type="project" value="UniProtKB-UniRule"/>
</dbReference>
<dbReference type="SUPFAM" id="SSF53335">
    <property type="entry name" value="S-adenosyl-L-methionine-dependent methyltransferases"/>
    <property type="match status" value="1"/>
</dbReference>
<feature type="binding site" evidence="9">
    <location>
        <begin position="73"/>
        <end position="74"/>
    </location>
    <ligand>
        <name>S-adenosyl-L-methionine</name>
        <dbReference type="ChEBI" id="CHEBI:59789"/>
    </ligand>
</feature>
<proteinExistence type="inferred from homology"/>